<keyword evidence="11" id="KW-0449">Lipoprotein</keyword>
<proteinExistence type="inferred from homology"/>
<evidence type="ECO:0000256" key="2">
    <source>
        <dbReference type="ARBA" id="ARBA00004651"/>
    </source>
</evidence>
<keyword evidence="10" id="KW-0564">Palmitate</keyword>
<evidence type="ECO:0000256" key="11">
    <source>
        <dbReference type="ARBA" id="ARBA00023288"/>
    </source>
</evidence>
<accession>A0A4X1TZU3</accession>
<dbReference type="Pfam" id="PF17708">
    <property type="entry name" value="Gasdermin_C"/>
    <property type="match status" value="1"/>
</dbReference>
<evidence type="ECO:0000259" key="13">
    <source>
        <dbReference type="Pfam" id="PF17708"/>
    </source>
</evidence>
<reference evidence="14 15" key="1">
    <citation type="submission" date="2017-08" db="EMBL/GenBank/DDBJ databases">
        <title>USMARCv1.0.</title>
        <authorList>
            <person name="Hannum G.I."/>
            <person name="Koren S."/>
            <person name="Schroeder S.G."/>
            <person name="Chin S.C."/>
            <person name="Nonneman D.J."/>
            <person name="Becker S.A."/>
            <person name="Rosen B.D."/>
            <person name="Bickhart D.M."/>
            <person name="Putnam N.H."/>
            <person name="Green R.E."/>
            <person name="Tuggle C.K."/>
            <person name="Liu H."/>
            <person name="Rohrer G.A."/>
            <person name="Warr A."/>
            <person name="Hall R."/>
            <person name="Kim K."/>
            <person name="Hume D.A."/>
            <person name="Talbot R."/>
            <person name="Chow W."/>
            <person name="Howe K."/>
            <person name="Schwartz A.S."/>
            <person name="Watson M."/>
            <person name="Archibald A.L."/>
            <person name="Phillippy A.M."/>
            <person name="Smith T.P.L."/>
        </authorList>
    </citation>
    <scope>NUCLEOTIDE SEQUENCE [LARGE SCALE GENOMIC DNA]</scope>
</reference>
<evidence type="ECO:0000259" key="12">
    <source>
        <dbReference type="Pfam" id="PF04598"/>
    </source>
</evidence>
<evidence type="ECO:0000256" key="9">
    <source>
        <dbReference type="ARBA" id="ARBA00023136"/>
    </source>
</evidence>
<evidence type="ECO:0000256" key="1">
    <source>
        <dbReference type="ARBA" id="ARBA00004496"/>
    </source>
</evidence>
<protein>
    <recommendedName>
        <fullName evidence="16">Gasdermin E</fullName>
    </recommendedName>
</protein>
<dbReference type="InterPro" id="IPR040460">
    <property type="entry name" value="Gasdermin_pore"/>
</dbReference>
<dbReference type="AlphaFoldDB" id="A0A4X1TZU3"/>
<evidence type="ECO:0000313" key="15">
    <source>
        <dbReference type="Proteomes" id="UP000314985"/>
    </source>
</evidence>
<sequence>MSSGTLKMFAKATKNFLREVDTGGNLTAVSNLNDSDKLQLLSLVTKKRRFWCWQKPKYQFLSVTLGDVLTEDQILSPVVVESDFVKYEGRFENHTRGALKTALGKAKLTLGGKGFVESQSSFGTLRKQEVDLQQLIRDAQGRTIDLKNPVLQQVLERKNEVLCVLTQKIVTTQKCVISEHVQMEKCGVVGIQLKTVQVSVMDRGNISKGSNVVLEIPAPTTLAYGVIELYLRVDGQFEFCLLQEKHGGFQQTRESSCALLEPLPLLELGFWDMTDALQGASVVDEPLGVLKQVTWLLKRNIHPFAELPEQQQTALNDVLQEVLFDEEMLVVLEQVCDSVASSRLLPPLAGLGELKPSQQQQLMAFLQLAGCSVQGGVPGPEDVVSNRKLFSTAYLLVSALAEMPDNAAVLLGTCCKLQIIPTLCHLLYALSDEGMSDLEDPMLAPLKDAETLEIVQHLFALADINLEMLQSSVQATASKDPAVLPLILYISLNGLCALGRAH</sequence>
<keyword evidence="6" id="KW-0963">Cytoplasm</keyword>
<dbReference type="PANTHER" id="PTHR15207">
    <property type="entry name" value="NONSYNDROMIC HEARING IMPAIRMENT PROTEIN"/>
    <property type="match status" value="1"/>
</dbReference>
<dbReference type="Proteomes" id="UP000314985">
    <property type="component" value="Chromosome 18"/>
</dbReference>
<dbReference type="GO" id="GO:0005886">
    <property type="term" value="C:plasma membrane"/>
    <property type="evidence" value="ECO:0007669"/>
    <property type="project" value="UniProtKB-SubCell"/>
</dbReference>
<evidence type="ECO:0000256" key="3">
    <source>
        <dbReference type="ARBA" id="ARBA00009279"/>
    </source>
</evidence>
<dbReference type="Pfam" id="PF04598">
    <property type="entry name" value="Gasdermin"/>
    <property type="match status" value="1"/>
</dbReference>
<evidence type="ECO:0000256" key="4">
    <source>
        <dbReference type="ARBA" id="ARBA00022452"/>
    </source>
</evidence>
<organism evidence="14 15">
    <name type="scientific">Sus scrofa</name>
    <name type="common">Pig</name>
    <dbReference type="NCBI Taxonomy" id="9823"/>
    <lineage>
        <taxon>Eukaryota</taxon>
        <taxon>Metazoa</taxon>
        <taxon>Chordata</taxon>
        <taxon>Craniata</taxon>
        <taxon>Vertebrata</taxon>
        <taxon>Euteleostomi</taxon>
        <taxon>Mammalia</taxon>
        <taxon>Eutheria</taxon>
        <taxon>Laurasiatheria</taxon>
        <taxon>Artiodactyla</taxon>
        <taxon>Suina</taxon>
        <taxon>Suidae</taxon>
        <taxon>Sus</taxon>
    </lineage>
</organism>
<dbReference type="InterPro" id="IPR042377">
    <property type="entry name" value="GSDME"/>
</dbReference>
<evidence type="ECO:0000256" key="7">
    <source>
        <dbReference type="ARBA" id="ARBA00022590"/>
    </source>
</evidence>
<keyword evidence="9" id="KW-0472">Membrane</keyword>
<evidence type="ECO:0000256" key="6">
    <source>
        <dbReference type="ARBA" id="ARBA00022490"/>
    </source>
</evidence>
<evidence type="ECO:0008006" key="16">
    <source>
        <dbReference type="Google" id="ProtNLM"/>
    </source>
</evidence>
<keyword evidence="4" id="KW-1134">Transmembrane beta strand</keyword>
<comment type="subcellular location">
    <subcellularLocation>
        <location evidence="2">Cell membrane</location>
        <topology evidence="2">Multi-pass membrane protein</topology>
    </subcellularLocation>
    <subcellularLocation>
        <location evidence="1">Cytoplasm</location>
    </subcellularLocation>
</comment>
<dbReference type="InterPro" id="IPR041263">
    <property type="entry name" value="Gasdermin_PUB"/>
</dbReference>
<dbReference type="GO" id="GO:0012501">
    <property type="term" value="P:programmed cell death"/>
    <property type="evidence" value="ECO:0007669"/>
    <property type="project" value="UniProtKB-KW"/>
</dbReference>
<name>A0A4X1TZU3_PIG</name>
<comment type="similarity">
    <text evidence="3">Belongs to the gasdermin family.</text>
</comment>
<evidence type="ECO:0000256" key="10">
    <source>
        <dbReference type="ARBA" id="ARBA00023139"/>
    </source>
</evidence>
<keyword evidence="8" id="KW-0812">Transmembrane</keyword>
<evidence type="ECO:0000256" key="8">
    <source>
        <dbReference type="ARBA" id="ARBA00022692"/>
    </source>
</evidence>
<keyword evidence="5" id="KW-1003">Cell membrane</keyword>
<dbReference type="Ensembl" id="ENSSSCT00070027628.1">
    <property type="protein sequence ID" value="ENSSSCP00070022992.1"/>
    <property type="gene ID" value="ENSSSCG00070014104.1"/>
</dbReference>
<evidence type="ECO:0000256" key="5">
    <source>
        <dbReference type="ARBA" id="ARBA00022475"/>
    </source>
</evidence>
<dbReference type="PANTHER" id="PTHR15207:SF1">
    <property type="entry name" value="GASDERMIN-E"/>
    <property type="match status" value="1"/>
</dbReference>
<dbReference type="GO" id="GO:0005737">
    <property type="term" value="C:cytoplasm"/>
    <property type="evidence" value="ECO:0007669"/>
    <property type="project" value="UniProtKB-SubCell"/>
</dbReference>
<evidence type="ECO:0000313" key="14">
    <source>
        <dbReference type="Ensembl" id="ENSSSCP00070022992.1"/>
    </source>
</evidence>
<keyword evidence="7" id="KW-1210">Necrosis</keyword>
<feature type="domain" description="Gasdermin pore forming" evidence="12">
    <location>
        <begin position="8"/>
        <end position="251"/>
    </location>
</feature>
<feature type="domain" description="Gasdermin PUB" evidence="13">
    <location>
        <begin position="287"/>
        <end position="474"/>
    </location>
</feature>
<reference evidence="14" key="2">
    <citation type="submission" date="2025-08" db="UniProtKB">
        <authorList>
            <consortium name="Ensembl"/>
        </authorList>
    </citation>
    <scope>IDENTIFICATION</scope>
</reference>